<dbReference type="Gramene" id="AET1Gv20544200.12">
    <property type="protein sequence ID" value="AET1Gv20544200.12"/>
    <property type="gene ID" value="AET1Gv20544200"/>
</dbReference>
<name>A0A452YVI4_AEGTS</name>
<reference evidence="2" key="5">
    <citation type="journal article" date="2021" name="G3 (Bethesda)">
        <title>Aegilops tauschii genome assembly Aet v5.0 features greater sequence contiguity and improved annotation.</title>
        <authorList>
            <person name="Wang L."/>
            <person name="Zhu T."/>
            <person name="Rodriguez J.C."/>
            <person name="Deal K.R."/>
            <person name="Dubcovsky J."/>
            <person name="McGuire P.E."/>
            <person name="Lux T."/>
            <person name="Spannagl M."/>
            <person name="Mayer K.F.X."/>
            <person name="Baldrich P."/>
            <person name="Meyers B.C."/>
            <person name="Huo N."/>
            <person name="Gu Y.Q."/>
            <person name="Zhou H."/>
            <person name="Devos K.M."/>
            <person name="Bennetzen J.L."/>
            <person name="Unver T."/>
            <person name="Budak H."/>
            <person name="Gulick P.J."/>
            <person name="Galiba G."/>
            <person name="Kalapos B."/>
            <person name="Nelson D.R."/>
            <person name="Li P."/>
            <person name="You F.M."/>
            <person name="Luo M.C."/>
            <person name="Dvorak J."/>
        </authorList>
    </citation>
    <scope>NUCLEOTIDE SEQUENCE [LARGE SCALE GENOMIC DNA]</scope>
    <source>
        <strain evidence="2">cv. AL8/78</strain>
    </source>
</reference>
<evidence type="ECO:0000313" key="2">
    <source>
        <dbReference type="EnsemblPlants" id="AET1Gv20544200.12"/>
    </source>
</evidence>
<feature type="compositionally biased region" description="Low complexity" evidence="1">
    <location>
        <begin position="12"/>
        <end position="30"/>
    </location>
</feature>
<sequence length="70" mass="8059">GSSRRPRPPATCPSRRPTRRCSPSWPSCRVTTRRRGREPRGRPTDWTLHRSSYGLSGVRFAETIIRPRSV</sequence>
<dbReference type="EnsemblPlants" id="AET1Gv20544200.12">
    <property type="protein sequence ID" value="AET1Gv20544200.12"/>
    <property type="gene ID" value="AET1Gv20544200"/>
</dbReference>
<dbReference type="Proteomes" id="UP000015105">
    <property type="component" value="Chromosome 1D"/>
</dbReference>
<reference evidence="2" key="3">
    <citation type="journal article" date="2017" name="Nature">
        <title>Genome sequence of the progenitor of the wheat D genome Aegilops tauschii.</title>
        <authorList>
            <person name="Luo M.C."/>
            <person name="Gu Y.Q."/>
            <person name="Puiu D."/>
            <person name="Wang H."/>
            <person name="Twardziok S.O."/>
            <person name="Deal K.R."/>
            <person name="Huo N."/>
            <person name="Zhu T."/>
            <person name="Wang L."/>
            <person name="Wang Y."/>
            <person name="McGuire P.E."/>
            <person name="Liu S."/>
            <person name="Long H."/>
            <person name="Ramasamy R.K."/>
            <person name="Rodriguez J.C."/>
            <person name="Van S.L."/>
            <person name="Yuan L."/>
            <person name="Wang Z."/>
            <person name="Xia Z."/>
            <person name="Xiao L."/>
            <person name="Anderson O.D."/>
            <person name="Ouyang S."/>
            <person name="Liang Y."/>
            <person name="Zimin A.V."/>
            <person name="Pertea G."/>
            <person name="Qi P."/>
            <person name="Bennetzen J.L."/>
            <person name="Dai X."/>
            <person name="Dawson M.W."/>
            <person name="Muller H.G."/>
            <person name="Kugler K."/>
            <person name="Rivarola-Duarte L."/>
            <person name="Spannagl M."/>
            <person name="Mayer K.F.X."/>
            <person name="Lu F.H."/>
            <person name="Bevan M.W."/>
            <person name="Leroy P."/>
            <person name="Li P."/>
            <person name="You F.M."/>
            <person name="Sun Q."/>
            <person name="Liu Z."/>
            <person name="Lyons E."/>
            <person name="Wicker T."/>
            <person name="Salzberg S.L."/>
            <person name="Devos K.M."/>
            <person name="Dvorak J."/>
        </authorList>
    </citation>
    <scope>NUCLEOTIDE SEQUENCE [LARGE SCALE GENOMIC DNA]</scope>
    <source>
        <strain evidence="2">cv. AL8/78</strain>
    </source>
</reference>
<accession>A0A452YVI4</accession>
<reference evidence="3" key="1">
    <citation type="journal article" date="2014" name="Science">
        <title>Ancient hybridizations among the ancestral genomes of bread wheat.</title>
        <authorList>
            <consortium name="International Wheat Genome Sequencing Consortium,"/>
            <person name="Marcussen T."/>
            <person name="Sandve S.R."/>
            <person name="Heier L."/>
            <person name="Spannagl M."/>
            <person name="Pfeifer M."/>
            <person name="Jakobsen K.S."/>
            <person name="Wulff B.B."/>
            <person name="Steuernagel B."/>
            <person name="Mayer K.F."/>
            <person name="Olsen O.A."/>
        </authorList>
    </citation>
    <scope>NUCLEOTIDE SEQUENCE [LARGE SCALE GENOMIC DNA]</scope>
    <source>
        <strain evidence="3">cv. AL8/78</strain>
    </source>
</reference>
<feature type="region of interest" description="Disordered" evidence="1">
    <location>
        <begin position="1"/>
        <end position="46"/>
    </location>
</feature>
<proteinExistence type="predicted"/>
<dbReference type="AlphaFoldDB" id="A0A452YVI4"/>
<keyword evidence="3" id="KW-1185">Reference proteome</keyword>
<organism evidence="2 3">
    <name type="scientific">Aegilops tauschii subsp. strangulata</name>
    <name type="common">Goatgrass</name>
    <dbReference type="NCBI Taxonomy" id="200361"/>
    <lineage>
        <taxon>Eukaryota</taxon>
        <taxon>Viridiplantae</taxon>
        <taxon>Streptophyta</taxon>
        <taxon>Embryophyta</taxon>
        <taxon>Tracheophyta</taxon>
        <taxon>Spermatophyta</taxon>
        <taxon>Magnoliopsida</taxon>
        <taxon>Liliopsida</taxon>
        <taxon>Poales</taxon>
        <taxon>Poaceae</taxon>
        <taxon>BOP clade</taxon>
        <taxon>Pooideae</taxon>
        <taxon>Triticodae</taxon>
        <taxon>Triticeae</taxon>
        <taxon>Triticinae</taxon>
        <taxon>Aegilops</taxon>
    </lineage>
</organism>
<reference evidence="3" key="2">
    <citation type="journal article" date="2017" name="Nat. Plants">
        <title>The Aegilops tauschii genome reveals multiple impacts of transposons.</title>
        <authorList>
            <person name="Zhao G."/>
            <person name="Zou C."/>
            <person name="Li K."/>
            <person name="Wang K."/>
            <person name="Li T."/>
            <person name="Gao L."/>
            <person name="Zhang X."/>
            <person name="Wang H."/>
            <person name="Yang Z."/>
            <person name="Liu X."/>
            <person name="Jiang W."/>
            <person name="Mao L."/>
            <person name="Kong X."/>
            <person name="Jiao Y."/>
            <person name="Jia J."/>
        </authorList>
    </citation>
    <scope>NUCLEOTIDE SEQUENCE [LARGE SCALE GENOMIC DNA]</scope>
    <source>
        <strain evidence="3">cv. AL8/78</strain>
    </source>
</reference>
<reference evidence="2" key="4">
    <citation type="submission" date="2019-03" db="UniProtKB">
        <authorList>
            <consortium name="EnsemblPlants"/>
        </authorList>
    </citation>
    <scope>IDENTIFICATION</scope>
</reference>
<evidence type="ECO:0000256" key="1">
    <source>
        <dbReference type="SAM" id="MobiDB-lite"/>
    </source>
</evidence>
<evidence type="ECO:0000313" key="3">
    <source>
        <dbReference type="Proteomes" id="UP000015105"/>
    </source>
</evidence>
<protein>
    <submittedName>
        <fullName evidence="2">Uncharacterized protein</fullName>
    </submittedName>
</protein>